<gene>
    <name evidence="8" type="ORF">SAMN04488001_2913</name>
</gene>
<dbReference type="Gene3D" id="2.70.98.10">
    <property type="match status" value="1"/>
</dbReference>
<dbReference type="GO" id="GO:0004034">
    <property type="term" value="F:aldose 1-epimerase activity"/>
    <property type="evidence" value="ECO:0007669"/>
    <property type="project" value="UniProtKB-EC"/>
</dbReference>
<feature type="active site" description="Proton acceptor" evidence="6">
    <location>
        <position position="295"/>
    </location>
</feature>
<name>A0A1H3ASJ9_9RHOB</name>
<keyword evidence="4 5" id="KW-0119">Carbohydrate metabolism</keyword>
<dbReference type="PANTHER" id="PTHR10091:SF49">
    <property type="entry name" value="ALDOSE 1-EPIMERASE"/>
    <property type="match status" value="1"/>
</dbReference>
<keyword evidence="9" id="KW-1185">Reference proteome</keyword>
<evidence type="ECO:0000256" key="3">
    <source>
        <dbReference type="ARBA" id="ARBA00023235"/>
    </source>
</evidence>
<dbReference type="InterPro" id="IPR014718">
    <property type="entry name" value="GH-type_carb-bd"/>
</dbReference>
<dbReference type="STRING" id="670155.SAMN04488001_2913"/>
<dbReference type="OrthoDB" id="9779408at2"/>
<dbReference type="SUPFAM" id="SSF74650">
    <property type="entry name" value="Galactose mutarotase-like"/>
    <property type="match status" value="1"/>
</dbReference>
<feature type="active site" description="Proton donor" evidence="6">
    <location>
        <position position="167"/>
    </location>
</feature>
<evidence type="ECO:0000256" key="6">
    <source>
        <dbReference type="PIRSR" id="PIRSR005096-1"/>
    </source>
</evidence>
<dbReference type="PIRSF" id="PIRSF005096">
    <property type="entry name" value="GALM"/>
    <property type="match status" value="1"/>
</dbReference>
<protein>
    <recommendedName>
        <fullName evidence="5">Aldose 1-epimerase</fullName>
        <ecNumber evidence="5">5.1.3.3</ecNumber>
    </recommendedName>
</protein>
<dbReference type="AlphaFoldDB" id="A0A1H3ASJ9"/>
<dbReference type="InterPro" id="IPR047215">
    <property type="entry name" value="Galactose_mutarotase-like"/>
</dbReference>
<dbReference type="UniPathway" id="UPA00242"/>
<accession>A0A1H3ASJ9</accession>
<evidence type="ECO:0000256" key="1">
    <source>
        <dbReference type="ARBA" id="ARBA00005028"/>
    </source>
</evidence>
<evidence type="ECO:0000256" key="2">
    <source>
        <dbReference type="ARBA" id="ARBA00006206"/>
    </source>
</evidence>
<dbReference type="Pfam" id="PF01263">
    <property type="entry name" value="Aldose_epim"/>
    <property type="match status" value="1"/>
</dbReference>
<evidence type="ECO:0000313" key="9">
    <source>
        <dbReference type="Proteomes" id="UP000199441"/>
    </source>
</evidence>
<dbReference type="PANTHER" id="PTHR10091">
    <property type="entry name" value="ALDOSE-1-EPIMERASE"/>
    <property type="match status" value="1"/>
</dbReference>
<dbReference type="InterPro" id="IPR015443">
    <property type="entry name" value="Aldose_1-epimerase"/>
</dbReference>
<organism evidence="8 9">
    <name type="scientific">Litoreibacter albidus</name>
    <dbReference type="NCBI Taxonomy" id="670155"/>
    <lineage>
        <taxon>Bacteria</taxon>
        <taxon>Pseudomonadati</taxon>
        <taxon>Pseudomonadota</taxon>
        <taxon>Alphaproteobacteria</taxon>
        <taxon>Rhodobacterales</taxon>
        <taxon>Roseobacteraceae</taxon>
        <taxon>Litoreibacter</taxon>
    </lineage>
</organism>
<reference evidence="9" key="1">
    <citation type="submission" date="2016-10" db="EMBL/GenBank/DDBJ databases">
        <authorList>
            <person name="Varghese N."/>
            <person name="Submissions S."/>
        </authorList>
    </citation>
    <scope>NUCLEOTIDE SEQUENCE [LARGE SCALE GENOMIC DNA]</scope>
    <source>
        <strain evidence="9">DSM 26922</strain>
    </source>
</reference>
<comment type="catalytic activity">
    <reaction evidence="5">
        <text>alpha-D-glucose = beta-D-glucose</text>
        <dbReference type="Rhea" id="RHEA:10264"/>
        <dbReference type="ChEBI" id="CHEBI:15903"/>
        <dbReference type="ChEBI" id="CHEBI:17925"/>
        <dbReference type="EC" id="5.1.3.3"/>
    </reaction>
</comment>
<proteinExistence type="inferred from homology"/>
<keyword evidence="3 5" id="KW-0413">Isomerase</keyword>
<sequence length="331" mass="36485">MTELITTANFKAITISGSGMTARILPFGASLVDLRLEGWAHPLVIGLKDEASYLEERHLYLGAVIGRFANRIAHGRTIVDGQPVLLDCNAPPHHSHGGSNGFASKFWKVSKAQGASATLKLRSPDGEAGYPGRVDVIATYELVPPHTLRLTLEATTTRNTILNLCHHPYFNLDGRARIDNHCLQVDAERYLPCDETVLPTGQINHVAHSDFDFRQAVRIGDKIEGGTLYNNSYCLCDEPSRVLTYAARLSADRGPQLEVWTTQAGLHVYSGHKLKTESKGQNGREIAAFGGLCLEAQNWPNSANMPNFPSPSLAADETYRQVTEYRFQMTR</sequence>
<dbReference type="EMBL" id="FNOI01000006">
    <property type="protein sequence ID" value="SDX32667.1"/>
    <property type="molecule type" value="Genomic_DNA"/>
</dbReference>
<comment type="similarity">
    <text evidence="2 5">Belongs to the aldose epimerase family.</text>
</comment>
<dbReference type="Proteomes" id="UP000199441">
    <property type="component" value="Unassembled WGS sequence"/>
</dbReference>
<evidence type="ECO:0000256" key="5">
    <source>
        <dbReference type="PIRNR" id="PIRNR005096"/>
    </source>
</evidence>
<evidence type="ECO:0000313" key="8">
    <source>
        <dbReference type="EMBL" id="SDX32667.1"/>
    </source>
</evidence>
<dbReference type="GO" id="GO:0033499">
    <property type="term" value="P:galactose catabolic process via UDP-galactose, Leloir pathway"/>
    <property type="evidence" value="ECO:0007669"/>
    <property type="project" value="TreeGrafter"/>
</dbReference>
<feature type="binding site" evidence="7">
    <location>
        <begin position="167"/>
        <end position="169"/>
    </location>
    <ligand>
        <name>beta-D-galactose</name>
        <dbReference type="ChEBI" id="CHEBI:27667"/>
    </ligand>
</feature>
<dbReference type="GO" id="GO:0030246">
    <property type="term" value="F:carbohydrate binding"/>
    <property type="evidence" value="ECO:0007669"/>
    <property type="project" value="InterPro"/>
</dbReference>
<dbReference type="RefSeq" id="WP_089947667.1">
    <property type="nucleotide sequence ID" value="NZ_FNOI01000006.1"/>
</dbReference>
<evidence type="ECO:0000256" key="4">
    <source>
        <dbReference type="ARBA" id="ARBA00023277"/>
    </source>
</evidence>
<dbReference type="EC" id="5.1.3.3" evidence="5"/>
<dbReference type="CDD" id="cd09019">
    <property type="entry name" value="galactose_mutarotase_like"/>
    <property type="match status" value="1"/>
</dbReference>
<dbReference type="GO" id="GO:0006006">
    <property type="term" value="P:glucose metabolic process"/>
    <property type="evidence" value="ECO:0007669"/>
    <property type="project" value="TreeGrafter"/>
</dbReference>
<dbReference type="InterPro" id="IPR008183">
    <property type="entry name" value="Aldose_1/G6P_1-epimerase"/>
</dbReference>
<comment type="pathway">
    <text evidence="1 5">Carbohydrate metabolism; hexose metabolism.</text>
</comment>
<feature type="binding site" evidence="7">
    <location>
        <begin position="70"/>
        <end position="71"/>
    </location>
    <ligand>
        <name>beta-D-galactose</name>
        <dbReference type="ChEBI" id="CHEBI:27667"/>
    </ligand>
</feature>
<dbReference type="InterPro" id="IPR011013">
    <property type="entry name" value="Gal_mutarotase_sf_dom"/>
</dbReference>
<evidence type="ECO:0000256" key="7">
    <source>
        <dbReference type="PIRSR" id="PIRSR005096-3"/>
    </source>
</evidence>